<keyword evidence="6" id="KW-0067">ATP-binding</keyword>
<accession>A0A9K3D6W0</accession>
<feature type="compositionally biased region" description="Basic residues" evidence="9">
    <location>
        <begin position="166"/>
        <end position="181"/>
    </location>
</feature>
<name>A0A9K3D6W0_9EUKA</name>
<evidence type="ECO:0000256" key="2">
    <source>
        <dbReference type="ARBA" id="ARBA00022527"/>
    </source>
</evidence>
<dbReference type="EMBL" id="BDIP01004870">
    <property type="protein sequence ID" value="GIQ89271.1"/>
    <property type="molecule type" value="Genomic_DNA"/>
</dbReference>
<reference evidence="11 12" key="1">
    <citation type="journal article" date="2018" name="PLoS ONE">
        <title>The draft genome of Kipferlia bialata reveals reductive genome evolution in fornicate parasites.</title>
        <authorList>
            <person name="Tanifuji G."/>
            <person name="Takabayashi S."/>
            <person name="Kume K."/>
            <person name="Takagi M."/>
            <person name="Nakayama T."/>
            <person name="Kamikawa R."/>
            <person name="Inagaki Y."/>
            <person name="Hashimoto T."/>
        </authorList>
    </citation>
    <scope>NUCLEOTIDE SEQUENCE [LARGE SCALE GENOMIC DNA]</scope>
    <source>
        <strain evidence="11">NY0173</strain>
    </source>
</reference>
<evidence type="ECO:0000256" key="3">
    <source>
        <dbReference type="ARBA" id="ARBA00022679"/>
    </source>
</evidence>
<protein>
    <recommendedName>
        <fullName evidence="1">non-specific serine/threonine protein kinase</fullName>
        <ecNumber evidence="1">2.7.11.1</ecNumber>
    </recommendedName>
</protein>
<keyword evidence="2" id="KW-0723">Serine/threonine-protein kinase</keyword>
<evidence type="ECO:0000256" key="6">
    <source>
        <dbReference type="ARBA" id="ARBA00022840"/>
    </source>
</evidence>
<keyword evidence="12" id="KW-1185">Reference proteome</keyword>
<evidence type="ECO:0000313" key="12">
    <source>
        <dbReference type="Proteomes" id="UP000265618"/>
    </source>
</evidence>
<dbReference type="SUPFAM" id="SSF56112">
    <property type="entry name" value="Protein kinase-like (PK-like)"/>
    <property type="match status" value="1"/>
</dbReference>
<dbReference type="InterPro" id="IPR051334">
    <property type="entry name" value="SRPK"/>
</dbReference>
<evidence type="ECO:0000256" key="9">
    <source>
        <dbReference type="SAM" id="MobiDB-lite"/>
    </source>
</evidence>
<comment type="catalytic activity">
    <reaction evidence="7">
        <text>L-threonyl-[protein] + ATP = O-phospho-L-threonyl-[protein] + ADP + H(+)</text>
        <dbReference type="Rhea" id="RHEA:46608"/>
        <dbReference type="Rhea" id="RHEA-COMP:11060"/>
        <dbReference type="Rhea" id="RHEA-COMP:11605"/>
        <dbReference type="ChEBI" id="CHEBI:15378"/>
        <dbReference type="ChEBI" id="CHEBI:30013"/>
        <dbReference type="ChEBI" id="CHEBI:30616"/>
        <dbReference type="ChEBI" id="CHEBI:61977"/>
        <dbReference type="ChEBI" id="CHEBI:456216"/>
        <dbReference type="EC" id="2.7.11.1"/>
    </reaction>
</comment>
<dbReference type="OrthoDB" id="2649at2759"/>
<feature type="domain" description="Protein kinase" evidence="10">
    <location>
        <begin position="1"/>
        <end position="155"/>
    </location>
</feature>
<feature type="non-terminal residue" evidence="11">
    <location>
        <position position="1"/>
    </location>
</feature>
<evidence type="ECO:0000256" key="4">
    <source>
        <dbReference type="ARBA" id="ARBA00022741"/>
    </source>
</evidence>
<comment type="catalytic activity">
    <reaction evidence="8">
        <text>L-seryl-[protein] + ATP = O-phospho-L-seryl-[protein] + ADP + H(+)</text>
        <dbReference type="Rhea" id="RHEA:17989"/>
        <dbReference type="Rhea" id="RHEA-COMP:9863"/>
        <dbReference type="Rhea" id="RHEA-COMP:11604"/>
        <dbReference type="ChEBI" id="CHEBI:15378"/>
        <dbReference type="ChEBI" id="CHEBI:29999"/>
        <dbReference type="ChEBI" id="CHEBI:30616"/>
        <dbReference type="ChEBI" id="CHEBI:83421"/>
        <dbReference type="ChEBI" id="CHEBI:456216"/>
        <dbReference type="EC" id="2.7.11.1"/>
    </reaction>
</comment>
<gene>
    <name evidence="11" type="ORF">KIPB_011700</name>
</gene>
<dbReference type="PROSITE" id="PS50011">
    <property type="entry name" value="PROTEIN_KINASE_DOM"/>
    <property type="match status" value="1"/>
</dbReference>
<evidence type="ECO:0000256" key="8">
    <source>
        <dbReference type="ARBA" id="ARBA00048679"/>
    </source>
</evidence>
<dbReference type="GO" id="GO:0050684">
    <property type="term" value="P:regulation of mRNA processing"/>
    <property type="evidence" value="ECO:0007669"/>
    <property type="project" value="TreeGrafter"/>
</dbReference>
<proteinExistence type="predicted"/>
<dbReference type="Gene3D" id="1.10.510.10">
    <property type="entry name" value="Transferase(Phosphotransferase) domain 1"/>
    <property type="match status" value="1"/>
</dbReference>
<dbReference type="Pfam" id="PF00069">
    <property type="entry name" value="Pkinase"/>
    <property type="match status" value="1"/>
</dbReference>
<sequence length="181" mass="20571">NACRTDDLLSSIIQTRQYRSPEVLMGCEYDTTADVWSAACMCFEMLTGDYLFDPSSVKVSHMPDHAHLACMQERLGEIPVHYALSSPKASEFFDRQGVLKHCPAVSYESIRDRLVRVYRFQEAEADAIQSLLLPMLEFNPHRRCSAAQALEHPWLKGASPSDRTRSIRGGRYKLSKKSRSK</sequence>
<organism evidence="11 12">
    <name type="scientific">Kipferlia bialata</name>
    <dbReference type="NCBI Taxonomy" id="797122"/>
    <lineage>
        <taxon>Eukaryota</taxon>
        <taxon>Metamonada</taxon>
        <taxon>Carpediemonas-like organisms</taxon>
        <taxon>Kipferlia</taxon>
    </lineage>
</organism>
<dbReference type="InterPro" id="IPR000719">
    <property type="entry name" value="Prot_kinase_dom"/>
</dbReference>
<dbReference type="GO" id="GO:0004674">
    <property type="term" value="F:protein serine/threonine kinase activity"/>
    <property type="evidence" value="ECO:0007669"/>
    <property type="project" value="UniProtKB-KW"/>
</dbReference>
<feature type="region of interest" description="Disordered" evidence="9">
    <location>
        <begin position="156"/>
        <end position="181"/>
    </location>
</feature>
<dbReference type="Proteomes" id="UP000265618">
    <property type="component" value="Unassembled WGS sequence"/>
</dbReference>
<dbReference type="GO" id="GO:0005524">
    <property type="term" value="F:ATP binding"/>
    <property type="evidence" value="ECO:0007669"/>
    <property type="project" value="UniProtKB-KW"/>
</dbReference>
<evidence type="ECO:0000313" key="11">
    <source>
        <dbReference type="EMBL" id="GIQ89271.1"/>
    </source>
</evidence>
<dbReference type="InterPro" id="IPR011009">
    <property type="entry name" value="Kinase-like_dom_sf"/>
</dbReference>
<dbReference type="GO" id="GO:0000245">
    <property type="term" value="P:spliceosomal complex assembly"/>
    <property type="evidence" value="ECO:0007669"/>
    <property type="project" value="TreeGrafter"/>
</dbReference>
<comment type="caution">
    <text evidence="11">The sequence shown here is derived from an EMBL/GenBank/DDBJ whole genome shotgun (WGS) entry which is preliminary data.</text>
</comment>
<dbReference type="SMART" id="SM00220">
    <property type="entry name" value="S_TKc"/>
    <property type="match status" value="1"/>
</dbReference>
<dbReference type="FunFam" id="1.10.510.10:FF:000275">
    <property type="entry name" value="SRSF protein kinase 2 isoform X3"/>
    <property type="match status" value="1"/>
</dbReference>
<keyword evidence="3" id="KW-0808">Transferase</keyword>
<keyword evidence="4" id="KW-0547">Nucleotide-binding</keyword>
<dbReference type="PANTHER" id="PTHR47634:SF9">
    <property type="entry name" value="PROTEIN KINASE DOMAIN-CONTAINING PROTEIN-RELATED"/>
    <property type="match status" value="1"/>
</dbReference>
<evidence type="ECO:0000256" key="1">
    <source>
        <dbReference type="ARBA" id="ARBA00012513"/>
    </source>
</evidence>
<evidence type="ECO:0000259" key="10">
    <source>
        <dbReference type="PROSITE" id="PS50011"/>
    </source>
</evidence>
<keyword evidence="5" id="KW-0418">Kinase</keyword>
<dbReference type="PANTHER" id="PTHR47634">
    <property type="entry name" value="PROTEIN KINASE DOMAIN-CONTAINING PROTEIN-RELATED"/>
    <property type="match status" value="1"/>
</dbReference>
<dbReference type="AlphaFoldDB" id="A0A9K3D6W0"/>
<evidence type="ECO:0000256" key="5">
    <source>
        <dbReference type="ARBA" id="ARBA00022777"/>
    </source>
</evidence>
<dbReference type="EC" id="2.7.11.1" evidence="1"/>
<evidence type="ECO:0000256" key="7">
    <source>
        <dbReference type="ARBA" id="ARBA00047899"/>
    </source>
</evidence>